<evidence type="ECO:0000256" key="1">
    <source>
        <dbReference type="SAM" id="Phobius"/>
    </source>
</evidence>
<keyword evidence="1" id="KW-0812">Transmembrane</keyword>
<keyword evidence="3" id="KW-1185">Reference proteome</keyword>
<keyword evidence="1" id="KW-1133">Transmembrane helix</keyword>
<dbReference type="SUPFAM" id="SSF53756">
    <property type="entry name" value="UDP-Glycosyltransferase/glycogen phosphorylase"/>
    <property type="match status" value="1"/>
</dbReference>
<dbReference type="Proteomes" id="UP000619457">
    <property type="component" value="Unassembled WGS sequence"/>
</dbReference>
<proteinExistence type="predicted"/>
<feature type="transmembrane region" description="Helical" evidence="1">
    <location>
        <begin position="51"/>
        <end position="71"/>
    </location>
</feature>
<comment type="caution">
    <text evidence="2">The sequence shown here is derived from an EMBL/GenBank/DDBJ whole genome shotgun (WGS) entry which is preliminary data.</text>
</comment>
<reference evidence="2" key="1">
    <citation type="journal article" date="2014" name="Int. J. Syst. Evol. Microbiol.">
        <title>Complete genome sequence of Corynebacterium casei LMG S-19264T (=DSM 44701T), isolated from a smear-ripened cheese.</title>
        <authorList>
            <consortium name="US DOE Joint Genome Institute (JGI-PGF)"/>
            <person name="Walter F."/>
            <person name="Albersmeier A."/>
            <person name="Kalinowski J."/>
            <person name="Ruckert C."/>
        </authorList>
    </citation>
    <scope>NUCLEOTIDE SEQUENCE</scope>
    <source>
        <strain evidence="2">KCTC 12368</strain>
    </source>
</reference>
<evidence type="ECO:0000313" key="3">
    <source>
        <dbReference type="Proteomes" id="UP000619457"/>
    </source>
</evidence>
<accession>A0A918PMK3</accession>
<sequence>MTAETNNQVLYYASRASIENIKGHLINQGKADLLERVVFKNTYVFTGKKTYYNYLIKIFIAALINTRIALFAKKDTYLIYNFNNIISLFPLNLVSKLFNKKILMCCHAELEALMIPSSKKRWNFRAQDSFFKNSKISESMNFLVFGDSILDNLSKILPEKKMLHFKAITHPYFLADVSLEDLSKENLGGKDAIKIGIAGILDQNKGLNNLLELVKLLKPTMDQGLVEIYTISRLKFDKKIVLDLGVKIYNTENKFYSRQEYLNAIHQMNYIYLPYDRDRYKLTASGAVFEGIFSKKPILALRNDYFDFLFNTYGNFGYLHETNEELASTIVNAANNKSQNDLFDLKFPEIKERLHPSFLAYDFNNIINTSYLAPNL</sequence>
<organism evidence="2 3">
    <name type="scientific">Echinicola pacifica</name>
    <dbReference type="NCBI Taxonomy" id="346377"/>
    <lineage>
        <taxon>Bacteria</taxon>
        <taxon>Pseudomonadati</taxon>
        <taxon>Bacteroidota</taxon>
        <taxon>Cytophagia</taxon>
        <taxon>Cytophagales</taxon>
        <taxon>Cyclobacteriaceae</taxon>
        <taxon>Echinicola</taxon>
    </lineage>
</organism>
<keyword evidence="1" id="KW-0472">Membrane</keyword>
<dbReference type="AlphaFoldDB" id="A0A918PMK3"/>
<evidence type="ECO:0000313" key="2">
    <source>
        <dbReference type="EMBL" id="GGZ14958.1"/>
    </source>
</evidence>
<protein>
    <submittedName>
        <fullName evidence="2">Uncharacterized protein</fullName>
    </submittedName>
</protein>
<dbReference type="EMBL" id="BMWX01000001">
    <property type="protein sequence ID" value="GGZ14958.1"/>
    <property type="molecule type" value="Genomic_DNA"/>
</dbReference>
<name>A0A918PMK3_9BACT</name>
<gene>
    <name evidence="2" type="ORF">GCM10007049_03730</name>
</gene>
<reference evidence="2" key="2">
    <citation type="submission" date="2020-09" db="EMBL/GenBank/DDBJ databases">
        <authorList>
            <person name="Sun Q."/>
            <person name="Kim S."/>
        </authorList>
    </citation>
    <scope>NUCLEOTIDE SEQUENCE</scope>
    <source>
        <strain evidence="2">KCTC 12368</strain>
    </source>
</reference>